<dbReference type="InterPro" id="IPR001810">
    <property type="entry name" value="F-box_dom"/>
</dbReference>
<dbReference type="InterPro" id="IPR053781">
    <property type="entry name" value="F-box_AtFBL13-like"/>
</dbReference>
<dbReference type="Gene3D" id="3.80.10.10">
    <property type="entry name" value="Ribonuclease Inhibitor"/>
    <property type="match status" value="1"/>
</dbReference>
<dbReference type="PROSITE" id="PS50181">
    <property type="entry name" value="FBOX"/>
    <property type="match status" value="1"/>
</dbReference>
<protein>
    <recommendedName>
        <fullName evidence="1">F-box domain-containing protein</fullName>
    </recommendedName>
</protein>
<dbReference type="Proteomes" id="UP000823388">
    <property type="component" value="Chromosome 7K"/>
</dbReference>
<proteinExistence type="predicted"/>
<evidence type="ECO:0000313" key="3">
    <source>
        <dbReference type="Proteomes" id="UP000823388"/>
    </source>
</evidence>
<gene>
    <name evidence="2" type="ORF">PVAP13_7KG165500</name>
</gene>
<dbReference type="AlphaFoldDB" id="A0A8T0QN09"/>
<organism evidence="2 3">
    <name type="scientific">Panicum virgatum</name>
    <name type="common">Blackwell switchgrass</name>
    <dbReference type="NCBI Taxonomy" id="38727"/>
    <lineage>
        <taxon>Eukaryota</taxon>
        <taxon>Viridiplantae</taxon>
        <taxon>Streptophyta</taxon>
        <taxon>Embryophyta</taxon>
        <taxon>Tracheophyta</taxon>
        <taxon>Spermatophyta</taxon>
        <taxon>Magnoliopsida</taxon>
        <taxon>Liliopsida</taxon>
        <taxon>Poales</taxon>
        <taxon>Poaceae</taxon>
        <taxon>PACMAD clade</taxon>
        <taxon>Panicoideae</taxon>
        <taxon>Panicodae</taxon>
        <taxon>Paniceae</taxon>
        <taxon>Panicinae</taxon>
        <taxon>Panicum</taxon>
        <taxon>Panicum sect. Hiantes</taxon>
    </lineage>
</organism>
<evidence type="ECO:0000259" key="1">
    <source>
        <dbReference type="PROSITE" id="PS50181"/>
    </source>
</evidence>
<sequence length="356" mass="40154">MAASATKRARDADGGSICGSDRLSALPDDLRRRVLSFLPAQQAVQTTVLSKRWADLWRSAPGINLDLMHFRRSPYEPWAETTGRMERFFSKLLMLHDSPCLDAFRLTASSAGLDSRRHIDAWVRRAVRGNPLVLEVRTMSSDGHDLYQLPHLGSSSLPWRRLKRLKLTGVSLDHSFAEMLRSWWPHLEDLVLVQCQIGFCGIESDRLRNLTIQYCTNPPADVFVIRASGLAALSLALHNSSYRNGVSLHVGNSLVRASVTLKRDEFSPRNEAMILGSLFNVASLEMKDFQAMAILDTELFDKLPAFNNLRTLTLNPFSLNSTVCDVHNFKALRKFLQKASNMEMLTLENFWVGTHL</sequence>
<feature type="domain" description="F-box" evidence="1">
    <location>
        <begin position="20"/>
        <end position="73"/>
    </location>
</feature>
<comment type="caution">
    <text evidence="2">The sequence shown here is derived from an EMBL/GenBank/DDBJ whole genome shotgun (WGS) entry which is preliminary data.</text>
</comment>
<dbReference type="CDD" id="cd22160">
    <property type="entry name" value="F-box_AtFBL13-like"/>
    <property type="match status" value="1"/>
</dbReference>
<dbReference type="EMBL" id="CM029049">
    <property type="protein sequence ID" value="KAG2572274.1"/>
    <property type="molecule type" value="Genomic_DNA"/>
</dbReference>
<dbReference type="PANTHER" id="PTHR34223">
    <property type="entry name" value="OS11G0201299 PROTEIN"/>
    <property type="match status" value="1"/>
</dbReference>
<dbReference type="Gene3D" id="1.20.1280.50">
    <property type="match status" value="1"/>
</dbReference>
<dbReference type="SUPFAM" id="SSF52047">
    <property type="entry name" value="RNI-like"/>
    <property type="match status" value="1"/>
</dbReference>
<keyword evidence="3" id="KW-1185">Reference proteome</keyword>
<dbReference type="SUPFAM" id="SSF81383">
    <property type="entry name" value="F-box domain"/>
    <property type="match status" value="1"/>
</dbReference>
<reference evidence="2 3" key="1">
    <citation type="submission" date="2020-05" db="EMBL/GenBank/DDBJ databases">
        <title>WGS assembly of Panicum virgatum.</title>
        <authorList>
            <person name="Lovell J.T."/>
            <person name="Jenkins J."/>
            <person name="Shu S."/>
            <person name="Juenger T.E."/>
            <person name="Schmutz J."/>
        </authorList>
    </citation>
    <scope>NUCLEOTIDE SEQUENCE [LARGE SCALE GENOMIC DNA]</scope>
    <source>
        <strain evidence="3">cv. AP13</strain>
    </source>
</reference>
<evidence type="ECO:0000313" key="2">
    <source>
        <dbReference type="EMBL" id="KAG2572274.1"/>
    </source>
</evidence>
<name>A0A8T0QN09_PANVG</name>
<dbReference type="PANTHER" id="PTHR34223:SF98">
    <property type="entry name" value="OS04G0440901 PROTEIN"/>
    <property type="match status" value="1"/>
</dbReference>
<accession>A0A8T0QN09</accession>
<dbReference type="InterPro" id="IPR032675">
    <property type="entry name" value="LRR_dom_sf"/>
</dbReference>
<dbReference type="InterPro" id="IPR053197">
    <property type="entry name" value="F-box_SCFL_complex_component"/>
</dbReference>
<dbReference type="Pfam" id="PF00646">
    <property type="entry name" value="F-box"/>
    <property type="match status" value="1"/>
</dbReference>
<dbReference type="InterPro" id="IPR036047">
    <property type="entry name" value="F-box-like_dom_sf"/>
</dbReference>